<organism evidence="2 3">
    <name type="scientific">Actinopolymorpha singaporensis</name>
    <dbReference type="NCBI Taxonomy" id="117157"/>
    <lineage>
        <taxon>Bacteria</taxon>
        <taxon>Bacillati</taxon>
        <taxon>Actinomycetota</taxon>
        <taxon>Actinomycetes</taxon>
        <taxon>Propionibacteriales</taxon>
        <taxon>Actinopolymorphaceae</taxon>
        <taxon>Actinopolymorpha</taxon>
    </lineage>
</organism>
<dbReference type="STRING" id="117157.SAMN04489717_0051"/>
<dbReference type="AlphaFoldDB" id="A0A1H1L1U3"/>
<keyword evidence="2" id="KW-0378">Hydrolase</keyword>
<dbReference type="Pfam" id="PF12697">
    <property type="entry name" value="Abhydrolase_6"/>
    <property type="match status" value="1"/>
</dbReference>
<dbReference type="RefSeq" id="WP_092649436.1">
    <property type="nucleotide sequence ID" value="NZ_LT629732.1"/>
</dbReference>
<dbReference type="SUPFAM" id="SSF53474">
    <property type="entry name" value="alpha/beta-Hydrolases"/>
    <property type="match status" value="1"/>
</dbReference>
<dbReference type="InterPro" id="IPR000073">
    <property type="entry name" value="AB_hydrolase_1"/>
</dbReference>
<dbReference type="EMBL" id="LT629732">
    <property type="protein sequence ID" value="SDR68541.1"/>
    <property type="molecule type" value="Genomic_DNA"/>
</dbReference>
<dbReference type="PANTHER" id="PTHR37017">
    <property type="entry name" value="AB HYDROLASE-1 DOMAIN-CONTAINING PROTEIN-RELATED"/>
    <property type="match status" value="1"/>
</dbReference>
<dbReference type="OrthoDB" id="9773549at2"/>
<dbReference type="InterPro" id="IPR052897">
    <property type="entry name" value="Sec-Metab_Biosynth_Hydrolase"/>
</dbReference>
<dbReference type="PANTHER" id="PTHR37017:SF11">
    <property type="entry name" value="ESTERASE_LIPASE_THIOESTERASE DOMAIN-CONTAINING PROTEIN"/>
    <property type="match status" value="1"/>
</dbReference>
<dbReference type="Proteomes" id="UP000198983">
    <property type="component" value="Chromosome I"/>
</dbReference>
<evidence type="ECO:0000313" key="3">
    <source>
        <dbReference type="Proteomes" id="UP000198983"/>
    </source>
</evidence>
<evidence type="ECO:0000313" key="2">
    <source>
        <dbReference type="EMBL" id="SDR68541.1"/>
    </source>
</evidence>
<dbReference type="InterPro" id="IPR029058">
    <property type="entry name" value="AB_hydrolase_fold"/>
</dbReference>
<reference evidence="2 3" key="1">
    <citation type="submission" date="2016-10" db="EMBL/GenBank/DDBJ databases">
        <authorList>
            <person name="de Groot N.N."/>
        </authorList>
    </citation>
    <scope>NUCLEOTIDE SEQUENCE [LARGE SCALE GENOMIC DNA]</scope>
    <source>
        <strain evidence="2 3">DSM 22024</strain>
    </source>
</reference>
<sequence length="247" mass="26345">MATFVLIHGGGDVGWAWHLVEAELRARGHDTVAPDLPSGDDSADLDAYADAVVDAVGDRRGPVERTGPDDRDDLVVVGHSYGAFTAPLVADRLSAHLLVLLAGMVPSPGEPPGDWWTNTGYSEAAAKQAEIDGGLTGNEDPYILFYDGVPRPLAEEALGRGRNESPAASGQPWPLASWPDVRTKFVLCQDDRLFPADFFRRLVPERLGITPDELPGCHCAMLSHPKELANLLVGYLGSAESSTPSPA</sequence>
<name>A0A1H1L1U3_9ACTN</name>
<accession>A0A1H1L1U3</accession>
<protein>
    <submittedName>
        <fullName evidence="2">Alpha/beta hydrolase family protein</fullName>
    </submittedName>
</protein>
<proteinExistence type="predicted"/>
<keyword evidence="3" id="KW-1185">Reference proteome</keyword>
<dbReference type="GO" id="GO:0016787">
    <property type="term" value="F:hydrolase activity"/>
    <property type="evidence" value="ECO:0007669"/>
    <property type="project" value="UniProtKB-KW"/>
</dbReference>
<gene>
    <name evidence="2" type="ORF">SAMN04489717_0051</name>
</gene>
<feature type="domain" description="AB hydrolase-1" evidence="1">
    <location>
        <begin position="4"/>
        <end position="230"/>
    </location>
</feature>
<dbReference type="Gene3D" id="3.40.50.1820">
    <property type="entry name" value="alpha/beta hydrolase"/>
    <property type="match status" value="1"/>
</dbReference>
<evidence type="ECO:0000259" key="1">
    <source>
        <dbReference type="Pfam" id="PF12697"/>
    </source>
</evidence>